<dbReference type="Pfam" id="PF00578">
    <property type="entry name" value="AhpC-TSA"/>
    <property type="match status" value="1"/>
</dbReference>
<proteinExistence type="inferred from homology"/>
<gene>
    <name evidence="7" type="ORF">GCM10009775_35890</name>
</gene>
<dbReference type="EMBL" id="BAAAOF010000009">
    <property type="protein sequence ID" value="GAA1940859.1"/>
    <property type="molecule type" value="Genomic_DNA"/>
</dbReference>
<dbReference type="PIRSF" id="PIRSF000239">
    <property type="entry name" value="AHPC"/>
    <property type="match status" value="1"/>
</dbReference>
<dbReference type="InterPro" id="IPR024706">
    <property type="entry name" value="Peroxiredoxin_AhpC-typ"/>
</dbReference>
<keyword evidence="2" id="KW-0575">Peroxidase</keyword>
<dbReference type="InterPro" id="IPR036249">
    <property type="entry name" value="Thioredoxin-like_sf"/>
</dbReference>
<evidence type="ECO:0000256" key="1">
    <source>
        <dbReference type="ARBA" id="ARBA00009796"/>
    </source>
</evidence>
<evidence type="ECO:0000256" key="2">
    <source>
        <dbReference type="ARBA" id="ARBA00022559"/>
    </source>
</evidence>
<keyword evidence="4" id="KW-0560">Oxidoreductase</keyword>
<dbReference type="SUPFAM" id="SSF52833">
    <property type="entry name" value="Thioredoxin-like"/>
    <property type="match status" value="1"/>
</dbReference>
<feature type="domain" description="Thioredoxin" evidence="6">
    <location>
        <begin position="7"/>
        <end position="157"/>
    </location>
</feature>
<protein>
    <submittedName>
        <fullName evidence="7">Redoxin domain-containing protein</fullName>
    </submittedName>
</protein>
<comment type="similarity">
    <text evidence="1">Belongs to the peroxiredoxin family. AhpC/Prx1 subfamily.</text>
</comment>
<dbReference type="PROSITE" id="PS51352">
    <property type="entry name" value="THIOREDOXIN_2"/>
    <property type="match status" value="1"/>
</dbReference>
<dbReference type="Gene3D" id="3.40.30.10">
    <property type="entry name" value="Glutaredoxin"/>
    <property type="match status" value="1"/>
</dbReference>
<evidence type="ECO:0000313" key="8">
    <source>
        <dbReference type="Proteomes" id="UP001501343"/>
    </source>
</evidence>
<dbReference type="InterPro" id="IPR013766">
    <property type="entry name" value="Thioredoxin_domain"/>
</dbReference>
<evidence type="ECO:0000259" key="6">
    <source>
        <dbReference type="PROSITE" id="PS51352"/>
    </source>
</evidence>
<dbReference type="RefSeq" id="WP_248151564.1">
    <property type="nucleotide sequence ID" value="NZ_BAAAOF010000009.1"/>
</dbReference>
<dbReference type="InterPro" id="IPR050217">
    <property type="entry name" value="Peroxiredoxin"/>
</dbReference>
<evidence type="ECO:0000256" key="4">
    <source>
        <dbReference type="ARBA" id="ARBA00023002"/>
    </source>
</evidence>
<dbReference type="Proteomes" id="UP001501343">
    <property type="component" value="Unassembled WGS sequence"/>
</dbReference>
<reference evidence="7 8" key="1">
    <citation type="journal article" date="2019" name="Int. J. Syst. Evol. Microbiol.">
        <title>The Global Catalogue of Microorganisms (GCM) 10K type strain sequencing project: providing services to taxonomists for standard genome sequencing and annotation.</title>
        <authorList>
            <consortium name="The Broad Institute Genomics Platform"/>
            <consortium name="The Broad Institute Genome Sequencing Center for Infectious Disease"/>
            <person name="Wu L."/>
            <person name="Ma J."/>
        </authorList>
    </citation>
    <scope>NUCLEOTIDE SEQUENCE [LARGE SCALE GENOMIC DNA]</scope>
    <source>
        <strain evidence="7 8">JCM 14900</strain>
    </source>
</reference>
<sequence length="167" mass="18230">MTIDPQFRVGAPAPKVQLDAASGRRIDLADMKGRTVVLVFYPADWSPVCGDELDVFNIALPLFTEIGSVVLGVSVDSVWSHKAFADQHHLRIDLLSDFEPKGSVSREFGMYDDRAGRSKRGLVIIDGDGVVRWAVVYPDDVNPGVDEVLRIAGQLTHTPAGTLEDAR</sequence>
<name>A0ABN2Q0V3_9MICO</name>
<dbReference type="InterPro" id="IPR000866">
    <property type="entry name" value="AhpC/TSA"/>
</dbReference>
<organism evidence="7 8">
    <name type="scientific">Microbacterium aoyamense</name>
    <dbReference type="NCBI Taxonomy" id="344166"/>
    <lineage>
        <taxon>Bacteria</taxon>
        <taxon>Bacillati</taxon>
        <taxon>Actinomycetota</taxon>
        <taxon>Actinomycetes</taxon>
        <taxon>Micrococcales</taxon>
        <taxon>Microbacteriaceae</taxon>
        <taxon>Microbacterium</taxon>
    </lineage>
</organism>
<accession>A0ABN2Q0V3</accession>
<comment type="caution">
    <text evidence="7">The sequence shown here is derived from an EMBL/GenBank/DDBJ whole genome shotgun (WGS) entry which is preliminary data.</text>
</comment>
<keyword evidence="3" id="KW-0049">Antioxidant</keyword>
<keyword evidence="8" id="KW-1185">Reference proteome</keyword>
<evidence type="ECO:0000256" key="5">
    <source>
        <dbReference type="ARBA" id="ARBA00023284"/>
    </source>
</evidence>
<evidence type="ECO:0000313" key="7">
    <source>
        <dbReference type="EMBL" id="GAA1940859.1"/>
    </source>
</evidence>
<dbReference type="PANTHER" id="PTHR10681:SF121">
    <property type="entry name" value="ALKYL HYDROPEROXIDE REDUCTASE C"/>
    <property type="match status" value="1"/>
</dbReference>
<dbReference type="PANTHER" id="PTHR10681">
    <property type="entry name" value="THIOREDOXIN PEROXIDASE"/>
    <property type="match status" value="1"/>
</dbReference>
<evidence type="ECO:0000256" key="3">
    <source>
        <dbReference type="ARBA" id="ARBA00022862"/>
    </source>
</evidence>
<keyword evidence="5" id="KW-0676">Redox-active center</keyword>